<proteinExistence type="predicted"/>
<sequence length="536" mass="57263">MDDKCNTCAPIGHVAQLPEREKAGGDAPRSLASVARHVGGACLHVLASPGAGTLVFASVCLVLAYKHKKGRLMASSTAVAATIPEAPQIPPTPVLYRSVSFGMLYGGENAMQRIMHAHEARLDSTKLNKAVDDLRAELAKERKDYSKLNVLAASLEMSGKEKEAIKIFEAALQKSAKNEQEMHELQMLLVEMLIYQGDYVKAFGYASLCSEDTSVADPRVPLYKAAIFAMMGKEYRAKECYETFKEIQKDYNRPKFFKGGSTVHVVVPEFDQFMTIVNNIKKEIKDAHATITGASKSNQGTQQAQPGGTAVDPAKATPQAPQRGTATDRGTQQQAQQGGTLQVGSQQTKQEGTATDQGTQQQAQQGGTQQTKQEGTATDQGPRQQAQQGGTQQTKQEGTATDQGPRQQAQQGGTQQTKQEGTATDQGTQQQAQQGGTQQTKQEGTATDQGTQQQTQQGGTPQTKQEGTATDQGTRQQTQQGGTQQTKQEGTATDQGTQQGGPAADQGTQQVGTQQTEQEGTAATNQGTQQRGTTAN</sequence>
<feature type="compositionally biased region" description="Polar residues" evidence="2">
    <location>
        <begin position="525"/>
        <end position="536"/>
    </location>
</feature>
<evidence type="ECO:0008006" key="6">
    <source>
        <dbReference type="Google" id="ProtNLM"/>
    </source>
</evidence>
<accession>A0AAV8QBL5</accession>
<feature type="transmembrane region" description="Helical" evidence="3">
    <location>
        <begin position="38"/>
        <end position="65"/>
    </location>
</feature>
<feature type="compositionally biased region" description="Low complexity" evidence="2">
    <location>
        <begin position="350"/>
        <end position="524"/>
    </location>
</feature>
<gene>
    <name evidence="4" type="ORF">OPV22_020896</name>
</gene>
<evidence type="ECO:0000256" key="1">
    <source>
        <dbReference type="SAM" id="Coils"/>
    </source>
</evidence>
<keyword evidence="1" id="KW-0175">Coiled coil</keyword>
<comment type="caution">
    <text evidence="4">The sequence shown here is derived from an EMBL/GenBank/DDBJ whole genome shotgun (WGS) entry which is preliminary data.</text>
</comment>
<feature type="region of interest" description="Disordered" evidence="2">
    <location>
        <begin position="293"/>
        <end position="536"/>
    </location>
</feature>
<evidence type="ECO:0000256" key="2">
    <source>
        <dbReference type="SAM" id="MobiDB-lite"/>
    </source>
</evidence>
<evidence type="ECO:0000313" key="4">
    <source>
        <dbReference type="EMBL" id="KAJ8477169.1"/>
    </source>
</evidence>
<keyword evidence="5" id="KW-1185">Reference proteome</keyword>
<evidence type="ECO:0000256" key="3">
    <source>
        <dbReference type="SAM" id="Phobius"/>
    </source>
</evidence>
<keyword evidence="3" id="KW-1133">Transmembrane helix</keyword>
<keyword evidence="3" id="KW-0472">Membrane</keyword>
<name>A0AAV8QBL5_ENSVE</name>
<feature type="compositionally biased region" description="Low complexity" evidence="2">
    <location>
        <begin position="322"/>
        <end position="340"/>
    </location>
</feature>
<dbReference type="Proteomes" id="UP001222027">
    <property type="component" value="Unassembled WGS sequence"/>
</dbReference>
<dbReference type="PANTHER" id="PTHR36350">
    <property type="entry name" value="TRANSMEMBRANE PROTEIN"/>
    <property type="match status" value="1"/>
</dbReference>
<dbReference type="InterPro" id="IPR011990">
    <property type="entry name" value="TPR-like_helical_dom_sf"/>
</dbReference>
<evidence type="ECO:0000313" key="5">
    <source>
        <dbReference type="Proteomes" id="UP001222027"/>
    </source>
</evidence>
<reference evidence="4 5" key="1">
    <citation type="submission" date="2022-12" db="EMBL/GenBank/DDBJ databases">
        <title>Chromosome-scale assembly of the Ensete ventricosum genome.</title>
        <authorList>
            <person name="Dussert Y."/>
            <person name="Stocks J."/>
            <person name="Wendawek A."/>
            <person name="Woldeyes F."/>
            <person name="Nichols R.A."/>
            <person name="Borrell J.S."/>
        </authorList>
    </citation>
    <scope>NUCLEOTIDE SEQUENCE [LARGE SCALE GENOMIC DNA]</scope>
    <source>
        <strain evidence="5">cv. Maze</strain>
        <tissue evidence="4">Seeds</tissue>
    </source>
</reference>
<keyword evidence="3" id="KW-0812">Transmembrane</keyword>
<feature type="compositionally biased region" description="Low complexity" evidence="2">
    <location>
        <begin position="299"/>
        <end position="310"/>
    </location>
</feature>
<dbReference type="AlphaFoldDB" id="A0AAV8QBL5"/>
<feature type="coiled-coil region" evidence="1">
    <location>
        <begin position="117"/>
        <end position="151"/>
    </location>
</feature>
<dbReference type="PANTHER" id="PTHR36350:SF3">
    <property type="entry name" value="TRANSMEMBRANE PROTEIN"/>
    <property type="match status" value="1"/>
</dbReference>
<dbReference type="SUPFAM" id="SSF48452">
    <property type="entry name" value="TPR-like"/>
    <property type="match status" value="1"/>
</dbReference>
<dbReference type="EMBL" id="JAQQAF010000006">
    <property type="protein sequence ID" value="KAJ8477169.1"/>
    <property type="molecule type" value="Genomic_DNA"/>
</dbReference>
<organism evidence="4 5">
    <name type="scientific">Ensete ventricosum</name>
    <name type="common">Abyssinian banana</name>
    <name type="synonym">Musa ensete</name>
    <dbReference type="NCBI Taxonomy" id="4639"/>
    <lineage>
        <taxon>Eukaryota</taxon>
        <taxon>Viridiplantae</taxon>
        <taxon>Streptophyta</taxon>
        <taxon>Embryophyta</taxon>
        <taxon>Tracheophyta</taxon>
        <taxon>Spermatophyta</taxon>
        <taxon>Magnoliopsida</taxon>
        <taxon>Liliopsida</taxon>
        <taxon>Zingiberales</taxon>
        <taxon>Musaceae</taxon>
        <taxon>Ensete</taxon>
    </lineage>
</organism>
<dbReference type="Gene3D" id="1.25.40.10">
    <property type="entry name" value="Tetratricopeptide repeat domain"/>
    <property type="match status" value="1"/>
</dbReference>
<protein>
    <recommendedName>
        <fullName evidence="6">Tetratricopeptide repeat protein</fullName>
    </recommendedName>
</protein>